<comment type="similarity">
    <text evidence="2">Belongs to the PpiC/parvulin rotamase family.</text>
</comment>
<evidence type="ECO:0000256" key="3">
    <source>
        <dbReference type="ARBA" id="ARBA00013194"/>
    </source>
</evidence>
<name>A0ABX0LM67_9BURK</name>
<feature type="domain" description="PpiC" evidence="7">
    <location>
        <begin position="234"/>
        <end position="326"/>
    </location>
</feature>
<keyword evidence="9" id="KW-1185">Reference proteome</keyword>
<dbReference type="InterPro" id="IPR050245">
    <property type="entry name" value="PrsA_foldase"/>
</dbReference>
<feature type="chain" id="PRO_5046089312" description="peptidylprolyl isomerase" evidence="6">
    <location>
        <begin position="27"/>
        <end position="362"/>
    </location>
</feature>
<evidence type="ECO:0000256" key="4">
    <source>
        <dbReference type="ARBA" id="ARBA00023110"/>
    </source>
</evidence>
<comment type="caution">
    <text evidence="8">The sequence shown here is derived from an EMBL/GenBank/DDBJ whole genome shotgun (WGS) entry which is preliminary data.</text>
</comment>
<sequence>MYRTLSACARTLPVLSGTAAMLLALAVPLSTAAAADLALSACAAQVYPDEALRYRMEGVSRVQLVPGKKVRVAGVVGESGYALLDSASVALATSCTVPATSPDGTPWVLSVPWKLPAETGAYTPARLAVEFCSRRNKLIQFPELDGLAPNMTVRVLVGADGAPSAPKIELSSGEPLADQQALEMVAQCRFGRATLDGVAVPGAVLVPLAFDSAGASEEKVRALYKLQTDPKLGPKDYKLAQIDFATETEASRVIGELKGGAKFVDYIRKRTKLPEVIKRAGQLGWMRVGEMEKDIAEAIEAQGEPGLLQQPVRAKNGRWHVIDIEETRPVATASYEKVRANLKRKLIEERDVVVQQPPPLAK</sequence>
<dbReference type="InterPro" id="IPR000297">
    <property type="entry name" value="PPIase_PpiC"/>
</dbReference>
<organism evidence="8 9">
    <name type="scientific">Massilia rubra</name>
    <dbReference type="NCBI Taxonomy" id="2607910"/>
    <lineage>
        <taxon>Bacteria</taxon>
        <taxon>Pseudomonadati</taxon>
        <taxon>Pseudomonadota</taxon>
        <taxon>Betaproteobacteria</taxon>
        <taxon>Burkholderiales</taxon>
        <taxon>Oxalobacteraceae</taxon>
        <taxon>Telluria group</taxon>
        <taxon>Massilia</taxon>
    </lineage>
</organism>
<feature type="signal peptide" evidence="6">
    <location>
        <begin position="1"/>
        <end position="26"/>
    </location>
</feature>
<dbReference type="InterPro" id="IPR037682">
    <property type="entry name" value="TonB_C"/>
</dbReference>
<comment type="catalytic activity">
    <reaction evidence="1">
        <text>[protein]-peptidylproline (omega=180) = [protein]-peptidylproline (omega=0)</text>
        <dbReference type="Rhea" id="RHEA:16237"/>
        <dbReference type="Rhea" id="RHEA-COMP:10747"/>
        <dbReference type="Rhea" id="RHEA-COMP:10748"/>
        <dbReference type="ChEBI" id="CHEBI:83833"/>
        <dbReference type="ChEBI" id="CHEBI:83834"/>
        <dbReference type="EC" id="5.2.1.8"/>
    </reaction>
</comment>
<dbReference type="EC" id="5.2.1.8" evidence="3"/>
<evidence type="ECO:0000256" key="6">
    <source>
        <dbReference type="SAM" id="SignalP"/>
    </source>
</evidence>
<dbReference type="SUPFAM" id="SSF74653">
    <property type="entry name" value="TolA/TonB C-terminal domain"/>
    <property type="match status" value="1"/>
</dbReference>
<evidence type="ECO:0000313" key="8">
    <source>
        <dbReference type="EMBL" id="NHZ33510.1"/>
    </source>
</evidence>
<dbReference type="Proteomes" id="UP000785613">
    <property type="component" value="Unassembled WGS sequence"/>
</dbReference>
<protein>
    <recommendedName>
        <fullName evidence="3">peptidylprolyl isomerase</fullName>
        <ecNumber evidence="3">5.2.1.8</ecNumber>
    </recommendedName>
</protein>
<accession>A0ABX0LM67</accession>
<dbReference type="Gene3D" id="3.10.50.40">
    <property type="match status" value="1"/>
</dbReference>
<evidence type="ECO:0000256" key="1">
    <source>
        <dbReference type="ARBA" id="ARBA00000971"/>
    </source>
</evidence>
<keyword evidence="5" id="KW-0413">Isomerase</keyword>
<dbReference type="SUPFAM" id="SSF54534">
    <property type="entry name" value="FKBP-like"/>
    <property type="match status" value="1"/>
</dbReference>
<dbReference type="InterPro" id="IPR046357">
    <property type="entry name" value="PPIase_dom_sf"/>
</dbReference>
<dbReference type="Pfam" id="PF03544">
    <property type="entry name" value="TonB_C"/>
    <property type="match status" value="1"/>
</dbReference>
<dbReference type="EMBL" id="VUYU01000004">
    <property type="protein sequence ID" value="NHZ33510.1"/>
    <property type="molecule type" value="Genomic_DNA"/>
</dbReference>
<dbReference type="PANTHER" id="PTHR47245">
    <property type="entry name" value="PEPTIDYLPROLYL ISOMERASE"/>
    <property type="match status" value="1"/>
</dbReference>
<keyword evidence="4 5" id="KW-0697">Rotamase</keyword>
<gene>
    <name evidence="8" type="ORF">F0185_07880</name>
</gene>
<keyword evidence="6" id="KW-0732">Signal</keyword>
<evidence type="ECO:0000313" key="9">
    <source>
        <dbReference type="Proteomes" id="UP000785613"/>
    </source>
</evidence>
<evidence type="ECO:0000256" key="5">
    <source>
        <dbReference type="PROSITE-ProRule" id="PRU00278"/>
    </source>
</evidence>
<dbReference type="Gene3D" id="3.30.1150.10">
    <property type="match status" value="1"/>
</dbReference>
<proteinExistence type="inferred from homology"/>
<dbReference type="PANTHER" id="PTHR47245:SF2">
    <property type="entry name" value="PEPTIDYL-PROLYL CIS-TRANS ISOMERASE HP_0175-RELATED"/>
    <property type="match status" value="1"/>
</dbReference>
<evidence type="ECO:0000259" key="7">
    <source>
        <dbReference type="PROSITE" id="PS50198"/>
    </source>
</evidence>
<evidence type="ECO:0000256" key="2">
    <source>
        <dbReference type="ARBA" id="ARBA00007656"/>
    </source>
</evidence>
<dbReference type="Pfam" id="PF00639">
    <property type="entry name" value="Rotamase"/>
    <property type="match status" value="1"/>
</dbReference>
<dbReference type="PROSITE" id="PS50198">
    <property type="entry name" value="PPIC_PPIASE_2"/>
    <property type="match status" value="1"/>
</dbReference>
<reference evidence="8 9" key="1">
    <citation type="submission" date="2019-09" db="EMBL/GenBank/DDBJ databases">
        <title>Taxonomy of Antarctic Massilia spp.: description of Massilia rubra sp. nov., Massilia aquatica sp. nov., Massilia mucilaginosa sp. nov., Massilia frigida sp. nov. isolated from streams, lakes and regoliths.</title>
        <authorList>
            <person name="Holochova P."/>
            <person name="Sedlacek I."/>
            <person name="Kralova S."/>
            <person name="Maslanova I."/>
            <person name="Busse H.-J."/>
            <person name="Stankova E."/>
            <person name="Vrbovska V."/>
            <person name="Kovarovic V."/>
            <person name="Bartak M."/>
            <person name="Svec P."/>
            <person name="Pantucek R."/>
        </authorList>
    </citation>
    <scope>NUCLEOTIDE SEQUENCE [LARGE SCALE GENOMIC DNA]</scope>
    <source>
        <strain evidence="8 9">CCM 8692</strain>
    </source>
</reference>